<name>A0A835I0N3_9MAGN</name>
<proteinExistence type="predicted"/>
<dbReference type="AlphaFoldDB" id="A0A835I0N3"/>
<dbReference type="Pfam" id="PF08389">
    <property type="entry name" value="Xpo1"/>
    <property type="match status" value="1"/>
</dbReference>
<dbReference type="InterPro" id="IPR001494">
    <property type="entry name" value="Importin-beta_N"/>
</dbReference>
<evidence type="ECO:0000313" key="3">
    <source>
        <dbReference type="EMBL" id="KAF9607557.1"/>
    </source>
</evidence>
<sequence length="559" mass="62536">MGEQLQHQIEAVAQAVRVLNHDSHSCNRVAANQWLVQFQQSDAAWEVATSILTSHHQSLDFDLHFFAAQVLKRKIQSEGHNLHIEAKEVLLNSVLLAAKIFCLGPPQLLTQICLALSALIIHAVEHKKPVEKLFYSLQNLQNQDNGDVAVLEMLTVLPEEVGNQNDDCNISSTLRCQYGQELLLHTPTVLDFLLHQSEQRIDNGVQLHLRNRKILRCLLSWVRAGCFLEIPPLSIPTHPLLNFVFNSLQVSSSFDLAIEVLVELVSRHEGLPQILLYRVQFLKEVLLLPALSRGEEIVIGGLACLMSEIGQAAPALIVEASSEALVLADALLRCSLASYILGLDVEQGNNKRHIEDLFYPIFGALLDALLLRTQVDESSFIGKNQSFEFPDGLMQFRTDLTELLVDICQLLGSATFLQKIFSGGWMAEDVPIQWKEVETKMFVLNVVAEILLQDGRQFDLSVIMRMVTVLSSKEADELDGFMCLVYRTVADVIGSYSKWISFFQTNTRSLLLFFAFGISKPMSSNSCASALRKFCEDASTLIHEPSDLEILIWIGEVIS</sequence>
<protein>
    <recommendedName>
        <fullName evidence="5">Exportin-1/Importin-beta-like domain-containing protein</fullName>
    </recommendedName>
</protein>
<dbReference type="GO" id="GO:0006606">
    <property type="term" value="P:protein import into nucleus"/>
    <property type="evidence" value="ECO:0007669"/>
    <property type="project" value="TreeGrafter"/>
</dbReference>
<gene>
    <name evidence="3" type="ORF">IFM89_036919</name>
</gene>
<dbReference type="InterPro" id="IPR051345">
    <property type="entry name" value="Importin_beta-like_NTR"/>
</dbReference>
<dbReference type="InterPro" id="IPR016024">
    <property type="entry name" value="ARM-type_fold"/>
</dbReference>
<feature type="domain" description="Importin N-terminal" evidence="1">
    <location>
        <begin position="31"/>
        <end position="93"/>
    </location>
</feature>
<dbReference type="SUPFAM" id="SSF48371">
    <property type="entry name" value="ARM repeat"/>
    <property type="match status" value="1"/>
</dbReference>
<dbReference type="OrthoDB" id="435593at2759"/>
<accession>A0A835I0N3</accession>
<evidence type="ECO:0000313" key="4">
    <source>
        <dbReference type="Proteomes" id="UP000631114"/>
    </source>
</evidence>
<dbReference type="EMBL" id="JADFTS010000005">
    <property type="protein sequence ID" value="KAF9607557.1"/>
    <property type="molecule type" value="Genomic_DNA"/>
</dbReference>
<feature type="domain" description="Exportin-1/Importin-beta-like" evidence="2">
    <location>
        <begin position="105"/>
        <end position="261"/>
    </location>
</feature>
<dbReference type="PANTHER" id="PTHR12363">
    <property type="entry name" value="TRANSPORTIN 3 AND IMPORTIN 13"/>
    <property type="match status" value="1"/>
</dbReference>
<comment type="caution">
    <text evidence="3">The sequence shown here is derived from an EMBL/GenBank/DDBJ whole genome shotgun (WGS) entry which is preliminary data.</text>
</comment>
<evidence type="ECO:0000259" key="2">
    <source>
        <dbReference type="Pfam" id="PF08389"/>
    </source>
</evidence>
<dbReference type="GO" id="GO:0005737">
    <property type="term" value="C:cytoplasm"/>
    <property type="evidence" value="ECO:0007669"/>
    <property type="project" value="TreeGrafter"/>
</dbReference>
<dbReference type="Pfam" id="PF03810">
    <property type="entry name" value="IBN_N"/>
    <property type="match status" value="1"/>
</dbReference>
<dbReference type="Gene3D" id="1.25.10.10">
    <property type="entry name" value="Leucine-rich Repeat Variant"/>
    <property type="match status" value="1"/>
</dbReference>
<evidence type="ECO:0000259" key="1">
    <source>
        <dbReference type="Pfam" id="PF03810"/>
    </source>
</evidence>
<dbReference type="InterPro" id="IPR013598">
    <property type="entry name" value="Exportin-1/Importin-b-like"/>
</dbReference>
<organism evidence="3 4">
    <name type="scientific">Coptis chinensis</name>
    <dbReference type="NCBI Taxonomy" id="261450"/>
    <lineage>
        <taxon>Eukaryota</taxon>
        <taxon>Viridiplantae</taxon>
        <taxon>Streptophyta</taxon>
        <taxon>Embryophyta</taxon>
        <taxon>Tracheophyta</taxon>
        <taxon>Spermatophyta</taxon>
        <taxon>Magnoliopsida</taxon>
        <taxon>Ranunculales</taxon>
        <taxon>Ranunculaceae</taxon>
        <taxon>Coptidoideae</taxon>
        <taxon>Coptis</taxon>
    </lineage>
</organism>
<reference evidence="3 4" key="1">
    <citation type="submission" date="2020-10" db="EMBL/GenBank/DDBJ databases">
        <title>The Coptis chinensis genome and diversification of protoberbering-type alkaloids.</title>
        <authorList>
            <person name="Wang B."/>
            <person name="Shu S."/>
            <person name="Song C."/>
            <person name="Liu Y."/>
        </authorList>
    </citation>
    <scope>NUCLEOTIDE SEQUENCE [LARGE SCALE GENOMIC DNA]</scope>
    <source>
        <strain evidence="3">HL-2020</strain>
        <tissue evidence="3">Leaf</tissue>
    </source>
</reference>
<evidence type="ECO:0008006" key="5">
    <source>
        <dbReference type="Google" id="ProtNLM"/>
    </source>
</evidence>
<keyword evidence="4" id="KW-1185">Reference proteome</keyword>
<dbReference type="InterPro" id="IPR011989">
    <property type="entry name" value="ARM-like"/>
</dbReference>
<dbReference type="GO" id="GO:0031267">
    <property type="term" value="F:small GTPase binding"/>
    <property type="evidence" value="ECO:0007669"/>
    <property type="project" value="InterPro"/>
</dbReference>
<dbReference type="PANTHER" id="PTHR12363:SF44">
    <property type="entry name" value="ARM REPEAT SUPERFAMILY PROTEIN"/>
    <property type="match status" value="1"/>
</dbReference>
<dbReference type="Proteomes" id="UP000631114">
    <property type="component" value="Unassembled WGS sequence"/>
</dbReference>